<sequence>MAIMLSKFINKITRSSFPVHHGLRPSSNDIQFFAEVPSSRVVLVEVPWVETIREWSAVGARLQATLAQRFNGAKVIGIIYLHKISDIRLTEVLQDHHKVFALLCPRHKKNLVFLTTMWDITPKYLADPREARLRTAYWRESLASGAIMERYIGESSAGTRAIRHIAEKAKVPLAFAGK</sequence>
<name>A0A0C9UJX5_SPHS4</name>
<dbReference type="AlphaFoldDB" id="A0A0C9UJX5"/>
<dbReference type="Proteomes" id="UP000054279">
    <property type="component" value="Unassembled WGS sequence"/>
</dbReference>
<protein>
    <submittedName>
        <fullName evidence="1">Uncharacterized protein</fullName>
    </submittedName>
</protein>
<dbReference type="EMBL" id="KN837288">
    <property type="protein sequence ID" value="KIJ29192.1"/>
    <property type="molecule type" value="Genomic_DNA"/>
</dbReference>
<organism evidence="1 2">
    <name type="scientific">Sphaerobolus stellatus (strain SS14)</name>
    <dbReference type="NCBI Taxonomy" id="990650"/>
    <lineage>
        <taxon>Eukaryota</taxon>
        <taxon>Fungi</taxon>
        <taxon>Dikarya</taxon>
        <taxon>Basidiomycota</taxon>
        <taxon>Agaricomycotina</taxon>
        <taxon>Agaricomycetes</taxon>
        <taxon>Phallomycetidae</taxon>
        <taxon>Geastrales</taxon>
        <taxon>Sphaerobolaceae</taxon>
        <taxon>Sphaerobolus</taxon>
    </lineage>
</organism>
<reference evidence="1 2" key="1">
    <citation type="submission" date="2014-06" db="EMBL/GenBank/DDBJ databases">
        <title>Evolutionary Origins and Diversification of the Mycorrhizal Mutualists.</title>
        <authorList>
            <consortium name="DOE Joint Genome Institute"/>
            <consortium name="Mycorrhizal Genomics Consortium"/>
            <person name="Kohler A."/>
            <person name="Kuo A."/>
            <person name="Nagy L.G."/>
            <person name="Floudas D."/>
            <person name="Copeland A."/>
            <person name="Barry K.W."/>
            <person name="Cichocki N."/>
            <person name="Veneault-Fourrey C."/>
            <person name="LaButti K."/>
            <person name="Lindquist E.A."/>
            <person name="Lipzen A."/>
            <person name="Lundell T."/>
            <person name="Morin E."/>
            <person name="Murat C."/>
            <person name="Riley R."/>
            <person name="Ohm R."/>
            <person name="Sun H."/>
            <person name="Tunlid A."/>
            <person name="Henrissat B."/>
            <person name="Grigoriev I.V."/>
            <person name="Hibbett D.S."/>
            <person name="Martin F."/>
        </authorList>
    </citation>
    <scope>NUCLEOTIDE SEQUENCE [LARGE SCALE GENOMIC DNA]</scope>
    <source>
        <strain evidence="1 2">SS14</strain>
    </source>
</reference>
<dbReference type="OrthoDB" id="8954335at2759"/>
<proteinExistence type="predicted"/>
<dbReference type="HOGENOM" id="CLU_1511534_0_0_1"/>
<accession>A0A0C9UJX5</accession>
<evidence type="ECO:0000313" key="2">
    <source>
        <dbReference type="Proteomes" id="UP000054279"/>
    </source>
</evidence>
<evidence type="ECO:0000313" key="1">
    <source>
        <dbReference type="EMBL" id="KIJ29192.1"/>
    </source>
</evidence>
<gene>
    <name evidence="1" type="ORF">M422DRAFT_269459</name>
</gene>
<keyword evidence="2" id="KW-1185">Reference proteome</keyword>